<evidence type="ECO:0000256" key="4">
    <source>
        <dbReference type="SAM" id="MobiDB-lite"/>
    </source>
</evidence>
<gene>
    <name evidence="7" type="primary">Aste57867_5091</name>
    <name evidence="6" type="ORF">As57867_005078</name>
    <name evidence="7" type="ORF">ASTE57867_5091</name>
</gene>
<keyword evidence="8" id="KW-1185">Reference proteome</keyword>
<evidence type="ECO:0000259" key="5">
    <source>
        <dbReference type="PROSITE" id="PS50222"/>
    </source>
</evidence>
<dbReference type="InterPro" id="IPR001876">
    <property type="entry name" value="Znf_RanBP2"/>
</dbReference>
<dbReference type="Proteomes" id="UP000332933">
    <property type="component" value="Unassembled WGS sequence"/>
</dbReference>
<dbReference type="PANTHER" id="PTHR48209:SF2">
    <property type="entry name" value="FI24008P1"/>
    <property type="match status" value="1"/>
</dbReference>
<dbReference type="GO" id="GO:0008270">
    <property type="term" value="F:zinc ion binding"/>
    <property type="evidence" value="ECO:0007669"/>
    <property type="project" value="UniProtKB-KW"/>
</dbReference>
<dbReference type="EMBL" id="VJMH01001504">
    <property type="protein sequence ID" value="KAF0711833.1"/>
    <property type="molecule type" value="Genomic_DNA"/>
</dbReference>
<feature type="domain" description="EF-hand" evidence="5">
    <location>
        <begin position="487"/>
        <end position="522"/>
    </location>
</feature>
<evidence type="ECO:0000256" key="3">
    <source>
        <dbReference type="ARBA" id="ARBA00022833"/>
    </source>
</evidence>
<dbReference type="SMART" id="SM00547">
    <property type="entry name" value="ZnF_RBZ"/>
    <property type="match status" value="3"/>
</dbReference>
<dbReference type="SMART" id="SM00054">
    <property type="entry name" value="EFh"/>
    <property type="match status" value="3"/>
</dbReference>
<sequence length="2660" mass="272666">MEKEVDHVRVLNRGLLQYFPSQGVDERSDAARASLLDKTNPQCVVHSSRYGVTVVSALEGLGVTRFTSLEAASNTSIERKDSNLDPLVPLPYDALVELPTAPSLLSLSPSEKLVAVSFDSTLAIYELTRLADPNGDAKPMCLCNGADALALSWCAERDADDDDLWVAVLTSSRQIHVYNMQGGLDCVEGSIEATAHCWAPSGNVLAVGDDEGVIHKLEYDDGAFTEIGTWVNPDNADNAPVHHINWAEDDLVLAGYKFGDIDDVQATACVFDGDVSVPLDAVVDFYPSETRDHSFYSCYLAPWRMFFVGCSLSTDIELLVSDPESGEWEKWKPEEKFTPRLPMTADDEDTFPVGMALVLNSTTDIPGDDIQYFPCPLVLCATTDGKLLNFALLDTTVGEPLDFLVAAPLELAAAARATVDVPALSAVPSIPAATASVVFGVSSTAPAFTFEPEEVAPASSTFGQDTDNVFIEDDDAEDEDDEAERREEEEKASAAFDQVDTRGKGSIPLTDFEKLFDALGTVYSAEEHTKTIRKLDRHGVVFKSDFVAWYLGWIFADDDDDEGEDEDAHGAPDLDPNAAMVSDAERKAAFARFAPAAGSWKCDACFVNNPDAKADKCISCGTANPNATCTAAPAPAAGFGAFATKSGAAPSFSFGVPAQATPSFGVPATPSPSFSFGVPVQPAPTAAPKSTANATTDNTDNVFNDEDDDDDDDDEEERREEEEKANAAFDSVDTDGTGSIPLSDFEKLFKALGTCYSADEHSKTIHKLDRQGVVHKADFVAWYLNWIFADDDEDDDDEANDYDAAPDLDPNAAMVSEAERKAAFARFAPAAGSWKCDVCFVNNPDATAAKCISCDSPNPKAPAEAPTSADAPTPGFGAGFSFGVPALSATTAPAAGFGFGVATTSPSGISFGVPTPTVVPAAKSTFSFGVPGEASKLPSFSFGVKQDQPAPTAAPKSTANATTDNTDNVFNDEDDDEDDEEEERREEEEKANAAFDSVDTDGTGSIPLSDFEKLFKALGTCYSADEHSKTIRKLDRQGVVHKADFVAWYLNWIFADDDEDDEDEANDDDAAPDLDPNAAMVSEAERKAVFARFAPAAGSWKCDACFVNNPDAKAAKCISCGTANPKAPASTAEETTKPATAGFGSAGFSFGVPAGAATGFSASTPAGFGFGVKSTDATPTTNSFSAISFGAGNAFPSTPTKGFTIPVPTTAAAKPANPVAKSSSSAYPPDTSSKPAVAFGSTVAAPKATSAYPPDTSSKPAVVFGVTAPAPKAASAYPSDTSSKPAVAFGVTSTTPAGGFIFPVPAKPATPKASSAYPPDTSAKPAVAFGASAPATGGFNFAAAAKPTAPKTSSAYPPDTSSKPAVAFGSTVAPPKASSAYPPDTSAKPAVAFGATAAATTPKGSSAYPPDTSAKPAVAFGASAPATGGFTFAAAAAKPATPKASTAYPPDTSAKPAVAFGASAPATGGFNFAAAAAKPATPKASTAYPPDTSAKPAVAFGASAPATGGFNFAAVAAKPVTPKASTAYPPDTSAKPAVAFGASAPATGGFNFAAAAAKPVTPKASSSYPPDTSAKPAVAFGSTVASTPKASSAYPPDTSTKPAVSFGATTSSPATGGFTFPVAAKPAPGVSTTKASSAYPPDTSAKPAVTFGATAAAPKASSAYPPDTSSKPAAVFGASTGGLSFGATTSAAPMATSAYPPDTSAKPAVAFGAKASPAYPPDTSAKPTLRFGSASTAAAPKAAPLSFAATPASVKPAAKLDANTIMLQKALPATDLEGEMWKLINVFDRTFQKIRRDDDQFVAQKGQTEAPFEKTLRELRDKVVALCGTVDSLNDAYEKIEKDVQVIVGNGSDVEVQLDCANNLLKAMNDKNIVAHLEDQPLDQRSQKTRESLREQLEAINRFSAELEKHVKALKTCSGAAASPASSVNDTAQLFRVLKMNYETSKREYTRVLDLADQFKQLDMKNQLRAQAPKTNAPIPTKELLKQLRQDDDARRTFKANMHKWTSQPIAPREVSAAVRRQPRRETIAVSKPAPEVPARATSKLMFGAKTTIPSQSAEPAGGLSFQPVTMKLKPDAKPLDAMSLDKPATTTGKSVSFSASTKPGATASGFAFKQTTPAANSKPMSSLNSLSFGSKFEDKDDDSVSSPRARKMSTGSKNGTPDKSTGFNFPVATAAKASAPKVGSTVKALDFGAKPKDSSNTASVTPAAATPAFLFKPTSDKPPMTATTLTATPAAAVNFTDRIKSFYATYAPGKDTAAAEKLIVKNKGKEEEVFQKLLAKYVSDKATLEHAKQYIATGVVPEAIKNGTPSASATVATTTPATVPAFGAKPPTAPVAAASPFGAFGTTAAPPTAAKPSPFGAATPPAAAASPFGTAAPVAAAASPFGSAAPAAAAAASPFASTTPAWGSSSAQPAAAFGASPAFGGVDYRAKVVEFYKQHNPDKLSEVDTVLAKYKGKEEELLQKLEAKYNKPKATGFGAQSPFGAAAAPAFGSTPSPFGASPSAFGGNAAASPFGAAAAAPAFGSNPSPFGAAPPAAAAGGFGSASPFGAPPASQVPAFGSTTGFSSTTAAPAFGSTTQLGGFGGLGASAPTFGASSTLGGGAAASGGGFSSFASGATPSFGGGFGGQAAAAATPAFGGGGGFGQPSGFGNPSFTQARR</sequence>
<evidence type="ECO:0000256" key="1">
    <source>
        <dbReference type="ARBA" id="ARBA00022723"/>
    </source>
</evidence>
<dbReference type="PANTHER" id="PTHR48209">
    <property type="entry name" value="AGL056WP"/>
    <property type="match status" value="1"/>
</dbReference>
<evidence type="ECO:0000313" key="8">
    <source>
        <dbReference type="Proteomes" id="UP000332933"/>
    </source>
</evidence>
<dbReference type="Gene3D" id="4.10.1060.10">
    <property type="entry name" value="Zinc finger, RanBP2-type"/>
    <property type="match status" value="3"/>
</dbReference>
<feature type="region of interest" description="Disordered" evidence="4">
    <location>
        <begin position="2133"/>
        <end position="2166"/>
    </location>
</feature>
<dbReference type="InterPro" id="IPR015943">
    <property type="entry name" value="WD40/YVTN_repeat-like_dom_sf"/>
</dbReference>
<feature type="region of interest" description="Disordered" evidence="4">
    <location>
        <begin position="2080"/>
        <end position="2104"/>
    </location>
</feature>
<accession>A0A485KH89</accession>
<keyword evidence="3" id="KW-0862">Zinc</keyword>
<feature type="region of interest" description="Disordered" evidence="4">
    <location>
        <begin position="940"/>
        <end position="1004"/>
    </location>
</feature>
<feature type="compositionally biased region" description="Low complexity" evidence="4">
    <location>
        <begin position="958"/>
        <end position="968"/>
    </location>
</feature>
<reference evidence="7 8" key="1">
    <citation type="submission" date="2019-03" db="EMBL/GenBank/DDBJ databases">
        <authorList>
            <person name="Gaulin E."/>
            <person name="Dumas B."/>
        </authorList>
    </citation>
    <scope>NUCLEOTIDE SEQUENCE [LARGE SCALE GENOMIC DNA]</scope>
    <source>
        <strain evidence="7">CBS 568.67</strain>
    </source>
</reference>
<feature type="region of interest" description="Disordered" evidence="4">
    <location>
        <begin position="475"/>
        <end position="502"/>
    </location>
</feature>
<feature type="region of interest" description="Disordered" evidence="4">
    <location>
        <begin position="2636"/>
        <end position="2660"/>
    </location>
</feature>
<evidence type="ECO:0000313" key="7">
    <source>
        <dbReference type="EMBL" id="VFT82172.1"/>
    </source>
</evidence>
<dbReference type="PROSITE" id="PS50222">
    <property type="entry name" value="EF_HAND_2"/>
    <property type="match status" value="3"/>
</dbReference>
<feature type="compositionally biased region" description="Acidic residues" evidence="4">
    <location>
        <begin position="703"/>
        <end position="720"/>
    </location>
</feature>
<dbReference type="OrthoDB" id="248320at2759"/>
<dbReference type="Gene3D" id="2.130.10.10">
    <property type="entry name" value="YVTN repeat-like/Quinoprotein amine dehydrogenase"/>
    <property type="match status" value="1"/>
</dbReference>
<feature type="region of interest" description="Disordered" evidence="4">
    <location>
        <begin position="675"/>
        <end position="738"/>
    </location>
</feature>
<dbReference type="InterPro" id="IPR011992">
    <property type="entry name" value="EF-hand-dom_pair"/>
</dbReference>
<evidence type="ECO:0000313" key="6">
    <source>
        <dbReference type="EMBL" id="KAF0711833.1"/>
    </source>
</evidence>
<proteinExistence type="predicted"/>
<dbReference type="SUPFAM" id="SSF47473">
    <property type="entry name" value="EF-hand"/>
    <property type="match status" value="2"/>
</dbReference>
<evidence type="ECO:0000256" key="2">
    <source>
        <dbReference type="ARBA" id="ARBA00022771"/>
    </source>
</evidence>
<feature type="compositionally biased region" description="Basic and acidic residues" evidence="4">
    <location>
        <begin position="483"/>
        <end position="492"/>
    </location>
</feature>
<dbReference type="Gene3D" id="1.10.238.10">
    <property type="entry name" value="EF-hand"/>
    <property type="match status" value="3"/>
</dbReference>
<feature type="compositionally biased region" description="Gly residues" evidence="4">
    <location>
        <begin position="2638"/>
        <end position="2648"/>
    </location>
</feature>
<feature type="domain" description="EF-hand" evidence="5">
    <location>
        <begin position="986"/>
        <end position="1021"/>
    </location>
</feature>
<protein>
    <submittedName>
        <fullName evidence="7">Aste57867_5091 protein</fullName>
    </submittedName>
</protein>
<keyword evidence="2" id="KW-0863">Zinc-finger</keyword>
<feature type="compositionally biased region" description="Polar residues" evidence="4">
    <location>
        <begin position="2089"/>
        <end position="2104"/>
    </location>
</feature>
<keyword evidence="1" id="KW-0479">Metal-binding</keyword>
<dbReference type="GO" id="GO:0005509">
    <property type="term" value="F:calcium ion binding"/>
    <property type="evidence" value="ECO:0007669"/>
    <property type="project" value="InterPro"/>
</dbReference>
<feature type="domain" description="EF-hand" evidence="5">
    <location>
        <begin position="720"/>
        <end position="755"/>
    </location>
</feature>
<feature type="compositionally biased region" description="Polar residues" evidence="4">
    <location>
        <begin position="2154"/>
        <end position="2166"/>
    </location>
</feature>
<organism evidence="7 8">
    <name type="scientific">Aphanomyces stellatus</name>
    <dbReference type="NCBI Taxonomy" id="120398"/>
    <lineage>
        <taxon>Eukaryota</taxon>
        <taxon>Sar</taxon>
        <taxon>Stramenopiles</taxon>
        <taxon>Oomycota</taxon>
        <taxon>Saprolegniomycetes</taxon>
        <taxon>Saprolegniales</taxon>
        <taxon>Verrucalvaceae</taxon>
        <taxon>Aphanomyces</taxon>
    </lineage>
</organism>
<feature type="compositionally biased region" description="Acidic residues" evidence="4">
    <location>
        <begin position="970"/>
        <end position="986"/>
    </location>
</feature>
<dbReference type="Pfam" id="PF00641">
    <property type="entry name" value="Zn_ribbon_RanBP"/>
    <property type="match status" value="1"/>
</dbReference>
<dbReference type="InterPro" id="IPR002048">
    <property type="entry name" value="EF_hand_dom"/>
</dbReference>
<feature type="compositionally biased region" description="Low complexity" evidence="4">
    <location>
        <begin position="691"/>
        <end position="701"/>
    </location>
</feature>
<name>A0A485KH89_9STRA</name>
<dbReference type="EMBL" id="CAADRA010001505">
    <property type="protein sequence ID" value="VFT82172.1"/>
    <property type="molecule type" value="Genomic_DNA"/>
</dbReference>
<dbReference type="SUPFAM" id="SSF117289">
    <property type="entry name" value="Nucleoporin domain"/>
    <property type="match status" value="1"/>
</dbReference>
<reference evidence="6" key="2">
    <citation type="submission" date="2019-06" db="EMBL/GenBank/DDBJ databases">
        <title>Genomics analysis of Aphanomyces spp. identifies a new class of oomycete effector associated with host adaptation.</title>
        <authorList>
            <person name="Gaulin E."/>
        </authorList>
    </citation>
    <scope>NUCLEOTIDE SEQUENCE</scope>
    <source>
        <strain evidence="6">CBS 578.67</strain>
    </source>
</reference>